<name>A0AAU7DRK5_9BACT</name>
<dbReference type="InterPro" id="IPR023023">
    <property type="entry name" value="dNTPase_2"/>
</dbReference>
<evidence type="ECO:0000313" key="4">
    <source>
        <dbReference type="EMBL" id="XBH19863.1"/>
    </source>
</evidence>
<dbReference type="InterPro" id="IPR003607">
    <property type="entry name" value="HD/PDEase_dom"/>
</dbReference>
<dbReference type="Gene3D" id="1.10.3210.10">
    <property type="entry name" value="Hypothetical protein af1432"/>
    <property type="match status" value="1"/>
</dbReference>
<protein>
    <recommendedName>
        <fullName evidence="2">Deoxyguanosinetriphosphate triphosphohydrolase-like protein</fullName>
    </recommendedName>
</protein>
<dbReference type="GO" id="GO:0008832">
    <property type="term" value="F:dGTPase activity"/>
    <property type="evidence" value="ECO:0007669"/>
    <property type="project" value="TreeGrafter"/>
</dbReference>
<dbReference type="SMART" id="SM00471">
    <property type="entry name" value="HDc"/>
    <property type="match status" value="1"/>
</dbReference>
<dbReference type="SUPFAM" id="SSF109604">
    <property type="entry name" value="HD-domain/PDEase-like"/>
    <property type="match status" value="1"/>
</dbReference>
<dbReference type="InterPro" id="IPR006261">
    <property type="entry name" value="dGTPase"/>
</dbReference>
<dbReference type="CDD" id="cd00077">
    <property type="entry name" value="HDc"/>
    <property type="match status" value="1"/>
</dbReference>
<dbReference type="PANTHER" id="PTHR11373:SF43">
    <property type="entry name" value="DEOXYGUANOSINETRIPHOSPHATE TRIPHOSPHOHYDROLASE-LIKE PROTEIN"/>
    <property type="match status" value="1"/>
</dbReference>
<accession>A0AAU7DRK5</accession>
<dbReference type="EMBL" id="CP121196">
    <property type="protein sequence ID" value="XBH19863.1"/>
    <property type="molecule type" value="Genomic_DNA"/>
</dbReference>
<dbReference type="PROSITE" id="PS51831">
    <property type="entry name" value="HD"/>
    <property type="match status" value="1"/>
</dbReference>
<dbReference type="RefSeq" id="WP_348265085.1">
    <property type="nucleotide sequence ID" value="NZ_CP121196.1"/>
</dbReference>
<organism evidence="4">
    <name type="scientific">Telmatobacter sp. DSM 110680</name>
    <dbReference type="NCBI Taxonomy" id="3036704"/>
    <lineage>
        <taxon>Bacteria</taxon>
        <taxon>Pseudomonadati</taxon>
        <taxon>Acidobacteriota</taxon>
        <taxon>Terriglobia</taxon>
        <taxon>Terriglobales</taxon>
        <taxon>Acidobacteriaceae</taxon>
        <taxon>Telmatobacter</taxon>
    </lineage>
</organism>
<evidence type="ECO:0000256" key="2">
    <source>
        <dbReference type="HAMAP-Rule" id="MF_01212"/>
    </source>
</evidence>
<evidence type="ECO:0000259" key="3">
    <source>
        <dbReference type="PROSITE" id="PS51831"/>
    </source>
</evidence>
<dbReference type="InterPro" id="IPR050135">
    <property type="entry name" value="dGTPase-like"/>
</dbReference>
<reference evidence="4" key="1">
    <citation type="submission" date="2023-03" db="EMBL/GenBank/DDBJ databases">
        <title>Edaphobacter sp.</title>
        <authorList>
            <person name="Huber K.J."/>
            <person name="Papendorf J."/>
            <person name="Pilke C."/>
            <person name="Bunk B."/>
            <person name="Sproeer C."/>
            <person name="Pester M."/>
        </authorList>
    </citation>
    <scope>NUCLEOTIDE SEQUENCE</scope>
    <source>
        <strain evidence="4">DSM 110680</strain>
    </source>
</reference>
<dbReference type="Pfam" id="PF01966">
    <property type="entry name" value="HD"/>
    <property type="match status" value="1"/>
</dbReference>
<dbReference type="HAMAP" id="MF_01212">
    <property type="entry name" value="dGTPase_type2"/>
    <property type="match status" value="1"/>
</dbReference>
<keyword evidence="1 2" id="KW-0378">Hydrolase</keyword>
<dbReference type="NCBIfam" id="TIGR01353">
    <property type="entry name" value="dGTP_triPase"/>
    <property type="match status" value="1"/>
</dbReference>
<dbReference type="Pfam" id="PF13286">
    <property type="entry name" value="HD_assoc"/>
    <property type="match status" value="1"/>
</dbReference>
<dbReference type="InterPro" id="IPR006674">
    <property type="entry name" value="HD_domain"/>
</dbReference>
<comment type="similarity">
    <text evidence="2">Belongs to the dGTPase family. Type 2 subfamily.</text>
</comment>
<dbReference type="AlphaFoldDB" id="A0AAU7DRK5"/>
<dbReference type="PANTHER" id="PTHR11373">
    <property type="entry name" value="DEOXYNUCLEOSIDE TRIPHOSPHATE TRIPHOSPHOHYDROLASE"/>
    <property type="match status" value="1"/>
</dbReference>
<feature type="domain" description="HD" evidence="3">
    <location>
        <begin position="77"/>
        <end position="208"/>
    </location>
</feature>
<gene>
    <name evidence="4" type="primary">dgt</name>
    <name evidence="4" type="ORF">P8935_11215</name>
</gene>
<proteinExistence type="inferred from homology"/>
<dbReference type="InterPro" id="IPR026875">
    <property type="entry name" value="PHydrolase_assoc_dom"/>
</dbReference>
<sequence>MSFQIQMNALLAENIAVDGYGTLAARKHPETPHPYRSPFARDNARILHARAFRRLAGKTQVFSRLARDLPGDHFRSRLTHTLEVAQISRTIAVSLGLNSELAETLALAHDIGHPPFGHAGEKALDTALRQYGLGFDHNLHALRIVTWFEERYPAYRGLNLTLGVREGIIKHSRDYTSASHPELAEYFLDLRPPLEAQLIDLADEIAYLTADFDDGLDSGILNLEAVRDQVPFFRRFHDEVTNEYPLAQSKQAVYETLNRMLNALVTDLIDEVRSRVNALGATTLEDIRNAPGRIAALGPAMEAERATAKGFLYTNFYNSPGMEEEHERAARLVRDLFSALMGDPGLLPADHQLQIPSEGLARTVADYIAGMTDSYIEQLWTRCCR</sequence>
<evidence type="ECO:0000256" key="1">
    <source>
        <dbReference type="ARBA" id="ARBA00022801"/>
    </source>
</evidence>
<dbReference type="GO" id="GO:0006203">
    <property type="term" value="P:dGTP catabolic process"/>
    <property type="evidence" value="ECO:0007669"/>
    <property type="project" value="TreeGrafter"/>
</dbReference>